<dbReference type="RefSeq" id="XP_060371315.1">
    <property type="nucleotide sequence ID" value="XM_060503711.1"/>
</dbReference>
<dbReference type="InterPro" id="IPR045063">
    <property type="entry name" value="Dynamin_N"/>
</dbReference>
<dbReference type="InterPro" id="IPR056024">
    <property type="entry name" value="DUF7605"/>
</dbReference>
<dbReference type="AlphaFoldDB" id="A0AAD9D330"/>
<sequence length="1022" mass="114386">MEGNDDHAAVSIGAMAHKKLDEVKTSMNATRLREVNTKTTHLLGGIRSALVELSDLKRAKQWRENVEKLQSEHKMPRFVIGVLGDTGSGKSSFINAVLDEERIVPTNCMRACTAVITEISWNDSDDPTKKYRAEFEFITQAEWTTEVVALHRDILDHNGKLSCDIKNADSDAGIAYSILKSVYPKHTDKQLRDVDPVVLANFVKVREVIGKTKVVEEAECAPFYSVIQAFVDSEEKRNKSRTEDDGAEPEELEMAYWPLIKVVRVFLKSEVVSTGVFIVDLPGGRDSNATRAAVAAKYVKECSRLWVVAPITRAVDDKTAKTLMGDNFKQQLKYDGAYNNITFICTKADDISLDEAAPSLGIVDLIAKEQERKIEMESEIERKTDELKSLEPQKASAQEKYRIIGNDFDIWHGLYRQVSKGHATFAPMESPRKRKRSRPQREKEPAIAKKVKKEPGQSDTDESSDDSDLDAVESDDDDSEGRPEPLSIEETRNRLEELKASKKAAREERKKITRQMTQIKKDIKDLSKQRSAVKIQMYRCCIQGRNDYSRQAIKEDFAFGLKEFDEELLAEQEGEMRTRQQVEVVSPDYEQIGKDLPVFCISSRGYQQLRGRMKKDHRVVGFTSLTDTGVPDLRDYTLEQAAAIQASHFRHHLSEICRLLGALDLFLAGDVANLKLSQNEKKQETKSLGVALTKLGKALGEAVTKCMEDCKSVVKAKVLKKTGKGAVKASDKAVATAEGWGAKHDAGGLRYGTYKATCRRYGVFKGAAGARDFNEGELSDLLNPMKNYTAQEWDSAFNGRLPEKISTLAASSKQLINSFHERMKDRRFLVENNDLVNGFLVVILAAQKEKLAHIANEHQKLVQTAQKDANRLFGPVIQRAMNEAYQGCLISAGTGSFILMKDLMKEHVESQKSTMFKTAARDVEKAANTMLSTLEKTIRDDTNGVVNAMQEDYIGLIGEVATTADNRAIKILSPVLHDFYTNLNAALNPIEEEIVVHEPIDLELDVGDGSDDEYRPDEDMSD</sequence>
<dbReference type="Proteomes" id="UP001244207">
    <property type="component" value="Unassembled WGS sequence"/>
</dbReference>
<dbReference type="Gene3D" id="3.40.50.300">
    <property type="entry name" value="P-loop containing nucleotide triphosphate hydrolases"/>
    <property type="match status" value="1"/>
</dbReference>
<dbReference type="SUPFAM" id="SSF52540">
    <property type="entry name" value="P-loop containing nucleoside triphosphate hydrolases"/>
    <property type="match status" value="1"/>
</dbReference>
<keyword evidence="6" id="KW-1185">Reference proteome</keyword>
<dbReference type="Pfam" id="PF00350">
    <property type="entry name" value="Dynamin_N"/>
    <property type="match status" value="1"/>
</dbReference>
<evidence type="ECO:0000259" key="4">
    <source>
        <dbReference type="Pfam" id="PF24564"/>
    </source>
</evidence>
<evidence type="ECO:0000313" key="6">
    <source>
        <dbReference type="Proteomes" id="UP001244207"/>
    </source>
</evidence>
<comment type="caution">
    <text evidence="5">The sequence shown here is derived from an EMBL/GenBank/DDBJ whole genome shotgun (WGS) entry which is preliminary data.</text>
</comment>
<gene>
    <name evidence="5" type="ORF">BDZ83DRAFT_565102</name>
</gene>
<evidence type="ECO:0000256" key="2">
    <source>
        <dbReference type="SAM" id="MobiDB-lite"/>
    </source>
</evidence>
<dbReference type="PANTHER" id="PTHR36681">
    <property type="entry name" value="NUCLEAR GTPASE, GERMINAL CENTER-ASSOCIATED, TANDEM DUPLICATE 3"/>
    <property type="match status" value="1"/>
</dbReference>
<dbReference type="GeneID" id="85387610"/>
<feature type="compositionally biased region" description="Basic and acidic residues" evidence="2">
    <location>
        <begin position="489"/>
        <end position="510"/>
    </location>
</feature>
<protein>
    <recommendedName>
        <fullName evidence="7">Nuclear GTPase SLIP-GC</fullName>
    </recommendedName>
</protein>
<dbReference type="InterPro" id="IPR027417">
    <property type="entry name" value="P-loop_NTPase"/>
</dbReference>
<accession>A0AAD9D330</accession>
<dbReference type="Pfam" id="PF24564">
    <property type="entry name" value="DUF7605"/>
    <property type="match status" value="1"/>
</dbReference>
<evidence type="ECO:0008006" key="7">
    <source>
        <dbReference type="Google" id="ProtNLM"/>
    </source>
</evidence>
<keyword evidence="1" id="KW-0175">Coiled coil</keyword>
<evidence type="ECO:0000259" key="3">
    <source>
        <dbReference type="Pfam" id="PF00350"/>
    </source>
</evidence>
<feature type="coiled-coil region" evidence="1">
    <location>
        <begin position="366"/>
        <end position="400"/>
    </location>
</feature>
<feature type="domain" description="Dynamin N-terminal" evidence="3">
    <location>
        <begin position="80"/>
        <end position="324"/>
    </location>
</feature>
<feature type="compositionally biased region" description="Acidic residues" evidence="2">
    <location>
        <begin position="459"/>
        <end position="479"/>
    </location>
</feature>
<evidence type="ECO:0000256" key="1">
    <source>
        <dbReference type="SAM" id="Coils"/>
    </source>
</evidence>
<feature type="region of interest" description="Disordered" evidence="2">
    <location>
        <begin position="422"/>
        <end position="513"/>
    </location>
</feature>
<reference evidence="5" key="1">
    <citation type="submission" date="2021-12" db="EMBL/GenBank/DDBJ databases">
        <title>Comparative genomics, transcriptomics and evolutionary studies reveal genomic signatures of adaptation to plant cell wall in hemibiotrophic fungi.</title>
        <authorList>
            <consortium name="DOE Joint Genome Institute"/>
            <person name="Baroncelli R."/>
            <person name="Diaz J.F."/>
            <person name="Benocci T."/>
            <person name="Peng M."/>
            <person name="Battaglia E."/>
            <person name="Haridas S."/>
            <person name="Andreopoulos W."/>
            <person name="Labutti K."/>
            <person name="Pangilinan J."/>
            <person name="Floch G.L."/>
            <person name="Makela M.R."/>
            <person name="Henrissat B."/>
            <person name="Grigoriev I.V."/>
            <person name="Crouch J.A."/>
            <person name="De Vries R.P."/>
            <person name="Sukno S.A."/>
            <person name="Thon M.R."/>
        </authorList>
    </citation>
    <scope>NUCLEOTIDE SEQUENCE</scope>
    <source>
        <strain evidence="5">CBS 112980</strain>
    </source>
</reference>
<organism evidence="5 6">
    <name type="scientific">Glomerella acutata</name>
    <name type="common">Colletotrichum acutatum</name>
    <dbReference type="NCBI Taxonomy" id="27357"/>
    <lineage>
        <taxon>Eukaryota</taxon>
        <taxon>Fungi</taxon>
        <taxon>Dikarya</taxon>
        <taxon>Ascomycota</taxon>
        <taxon>Pezizomycotina</taxon>
        <taxon>Sordariomycetes</taxon>
        <taxon>Hypocreomycetidae</taxon>
        <taxon>Glomerellales</taxon>
        <taxon>Glomerellaceae</taxon>
        <taxon>Colletotrichum</taxon>
        <taxon>Colletotrichum acutatum species complex</taxon>
    </lineage>
</organism>
<dbReference type="EMBL" id="JAHMHS010000003">
    <property type="protein sequence ID" value="KAK1731260.1"/>
    <property type="molecule type" value="Genomic_DNA"/>
</dbReference>
<evidence type="ECO:0000313" key="5">
    <source>
        <dbReference type="EMBL" id="KAK1731260.1"/>
    </source>
</evidence>
<proteinExistence type="predicted"/>
<name>A0AAD9D330_GLOAC</name>
<dbReference type="PANTHER" id="PTHR36681:SF3">
    <property type="entry name" value="NUCLEAR GTPASE, GERMINAL CENTER-ASSOCIATED, TANDEM DUPLICATE 3"/>
    <property type="match status" value="1"/>
</dbReference>
<feature type="domain" description="DUF7605" evidence="4">
    <location>
        <begin position="745"/>
        <end position="912"/>
    </location>
</feature>